<keyword evidence="1" id="KW-1133">Transmembrane helix</keyword>
<feature type="transmembrane region" description="Helical" evidence="1">
    <location>
        <begin position="165"/>
        <end position="184"/>
    </location>
</feature>
<evidence type="ECO:0000256" key="1">
    <source>
        <dbReference type="SAM" id="Phobius"/>
    </source>
</evidence>
<keyword evidence="1" id="KW-0812">Transmembrane</keyword>
<sequence>MNERSTIRKKHYLALSVGAALVLIGVIVHYQSRRFRIDAMICEVGCFVDDGMVVFQLPLCRHAATEPFVSTLVISHREIPNGDWIPFFGQTAHGHAISPIRGWLDAPAGIPSVIHQIGDFGYWPQDGEYNKQRPGKSVWIFMPIWAVTVVGCGVVIPIVYAPFRWSVRAMGLVTVVFALLFYVVTLKG</sequence>
<dbReference type="Proteomes" id="UP001202961">
    <property type="component" value="Unassembled WGS sequence"/>
</dbReference>
<evidence type="ECO:0000313" key="2">
    <source>
        <dbReference type="EMBL" id="MCM2373424.1"/>
    </source>
</evidence>
<evidence type="ECO:0000313" key="3">
    <source>
        <dbReference type="Proteomes" id="UP001202961"/>
    </source>
</evidence>
<feature type="transmembrane region" description="Helical" evidence="1">
    <location>
        <begin position="12"/>
        <end position="30"/>
    </location>
</feature>
<name>A0ABT0U939_9BACT</name>
<organism evidence="2 3">
    <name type="scientific">Aporhodopirellula aestuarii</name>
    <dbReference type="NCBI Taxonomy" id="2950107"/>
    <lineage>
        <taxon>Bacteria</taxon>
        <taxon>Pseudomonadati</taxon>
        <taxon>Planctomycetota</taxon>
        <taxon>Planctomycetia</taxon>
        <taxon>Pirellulales</taxon>
        <taxon>Pirellulaceae</taxon>
        <taxon>Aporhodopirellula</taxon>
    </lineage>
</organism>
<feature type="transmembrane region" description="Helical" evidence="1">
    <location>
        <begin position="138"/>
        <end position="159"/>
    </location>
</feature>
<proteinExistence type="predicted"/>
<dbReference type="RefSeq" id="WP_250931184.1">
    <property type="nucleotide sequence ID" value="NZ_JAMQBK010000061.1"/>
</dbReference>
<keyword evidence="1" id="KW-0472">Membrane</keyword>
<protein>
    <recommendedName>
        <fullName evidence="4">DUF3592 domain-containing protein</fullName>
    </recommendedName>
</protein>
<accession>A0ABT0U939</accession>
<dbReference type="EMBL" id="JAMQBK010000061">
    <property type="protein sequence ID" value="MCM2373424.1"/>
    <property type="molecule type" value="Genomic_DNA"/>
</dbReference>
<comment type="caution">
    <text evidence="2">The sequence shown here is derived from an EMBL/GenBank/DDBJ whole genome shotgun (WGS) entry which is preliminary data.</text>
</comment>
<reference evidence="2 3" key="1">
    <citation type="journal article" date="2022" name="Syst. Appl. Microbiol.">
        <title>Rhodopirellula aestuarii sp. nov., a novel member of the genus Rhodopirellula isolated from brackish sediments collected in the Tagus River estuary, Portugal.</title>
        <authorList>
            <person name="Vitorino I.R."/>
            <person name="Klimek D."/>
            <person name="Calusinska M."/>
            <person name="Lobo-da-Cunha A."/>
            <person name="Vasconcelos V."/>
            <person name="Lage O.M."/>
        </authorList>
    </citation>
    <scope>NUCLEOTIDE SEQUENCE [LARGE SCALE GENOMIC DNA]</scope>
    <source>
        <strain evidence="2 3">ICT_H3.1</strain>
    </source>
</reference>
<keyword evidence="3" id="KW-1185">Reference proteome</keyword>
<evidence type="ECO:0008006" key="4">
    <source>
        <dbReference type="Google" id="ProtNLM"/>
    </source>
</evidence>
<gene>
    <name evidence="2" type="ORF">NB063_22665</name>
</gene>